<evidence type="ECO:0000313" key="2">
    <source>
        <dbReference type="Proteomes" id="UP001385951"/>
    </source>
</evidence>
<protein>
    <submittedName>
        <fullName evidence="1">Uncharacterized protein</fullName>
    </submittedName>
</protein>
<dbReference type="EMBL" id="JASBNA010000048">
    <property type="protein sequence ID" value="KAK7680609.1"/>
    <property type="molecule type" value="Genomic_DNA"/>
</dbReference>
<dbReference type="Proteomes" id="UP001385951">
    <property type="component" value="Unassembled WGS sequence"/>
</dbReference>
<organism evidence="1 2">
    <name type="scientific">Cerrena zonata</name>
    <dbReference type="NCBI Taxonomy" id="2478898"/>
    <lineage>
        <taxon>Eukaryota</taxon>
        <taxon>Fungi</taxon>
        <taxon>Dikarya</taxon>
        <taxon>Basidiomycota</taxon>
        <taxon>Agaricomycotina</taxon>
        <taxon>Agaricomycetes</taxon>
        <taxon>Polyporales</taxon>
        <taxon>Cerrenaceae</taxon>
        <taxon>Cerrena</taxon>
    </lineage>
</organism>
<name>A0AAW0FM57_9APHY</name>
<dbReference type="AlphaFoldDB" id="A0AAW0FM57"/>
<comment type="caution">
    <text evidence="1">The sequence shown here is derived from an EMBL/GenBank/DDBJ whole genome shotgun (WGS) entry which is preliminary data.</text>
</comment>
<accession>A0AAW0FM57</accession>
<evidence type="ECO:0000313" key="1">
    <source>
        <dbReference type="EMBL" id="KAK7680609.1"/>
    </source>
</evidence>
<reference evidence="1 2" key="1">
    <citation type="submission" date="2022-09" db="EMBL/GenBank/DDBJ databases">
        <authorList>
            <person name="Palmer J.M."/>
        </authorList>
    </citation>
    <scope>NUCLEOTIDE SEQUENCE [LARGE SCALE GENOMIC DNA]</scope>
    <source>
        <strain evidence="1 2">DSM 7382</strain>
    </source>
</reference>
<proteinExistence type="predicted"/>
<sequence length="129" mass="14365">MSMRTTKPAVPITTPFLSLSRSTPPILRTRVPLCMTSSTHVESSLYTQTRVLRPDGMVIPSVLYTTDSNIVSDTLFLSANLEWPLHDSPVLLDSTLNPFSFGDFSLHSDRINTSTYYCRRCNPRAGDPA</sequence>
<gene>
    <name evidence="1" type="ORF">QCA50_016391</name>
</gene>
<keyword evidence="2" id="KW-1185">Reference proteome</keyword>